<sequence>MSEAPLNAERMDLDILNTKTSEDQNISEKQQESLNEEKVVIAESASVARTTEDVSIPADTATTELQPSPALTGALEALLGGLDPPTPIALEAPAFPVESTVSIVLEETIQEPAPANTNTNTNDISSHSIDEHIVILSAGSEVPVSNPTNEAPLAENIQEPTGAELPVPTPANQKSIEESIPEPAQATVNRVSSQAIDDDEDIVLPDRTLESPNPPPTNGETLPPQNDQSILPDGAPTEEEHPEWEVDSSPIESSSDDSSDDSSSDESEEGENAYKLLSAEEQARILMQEGGGSDDEDGGKGAKGTGSGYRTKNEVPEVVVPKPDVTITEDMPIKEIGSVENIVDNIVLIKAKTSGEYQVLESGSVLCLENRSVIGVVSETIGRVQQPFYSVMFTNAGEVAEAGLSMGTKVFYPEKHATFVFTQALKAFKGSDASNLHDEEVGADEMEFSDDEAEMEHKKKVKQARLERRGGRTQQNGSSRGGHPLQQSNTYDPSKGLSYDDAEDDGPYRPLSRPAGLANPNTHGEAPQEGQYPPMNNHSQNQNRDSFRGRGRGDRGRGRGDRGRGRGGHQKERRGGGNNGYSQAPQGHQNVGPPQSPTTFQQPQFSPQPVQSSQYPSFPNLAALPGFGGTSEYSPNQPQMQTWPSFVPPPPFPPQQFPQSFQNMPNMSNMSNMPNMPNMANMPIPNMPNMPNMPNVPNSQNNMSNGWPNLSTSGAYYNPAFLSGAQQGNRNQNSSWPQNQRGGGNGRQ</sequence>
<gene>
    <name evidence="11" type="ORF">GLAREA_12708</name>
</gene>
<dbReference type="HOGENOM" id="CLU_012648_0_0_1"/>
<evidence type="ECO:0000313" key="12">
    <source>
        <dbReference type="Proteomes" id="UP000016922"/>
    </source>
</evidence>
<dbReference type="SUPFAM" id="SSF50447">
    <property type="entry name" value="Translation proteins"/>
    <property type="match status" value="1"/>
</dbReference>
<evidence type="ECO:0000256" key="4">
    <source>
        <dbReference type="ARBA" id="ARBA00022517"/>
    </source>
</evidence>
<dbReference type="GO" id="GO:0000493">
    <property type="term" value="P:box H/ACA snoRNP assembly"/>
    <property type="evidence" value="ECO:0007669"/>
    <property type="project" value="InterPro"/>
</dbReference>
<feature type="compositionally biased region" description="Polar residues" evidence="10">
    <location>
        <begin position="534"/>
        <end position="544"/>
    </location>
</feature>
<dbReference type="GO" id="GO:0003723">
    <property type="term" value="F:RNA binding"/>
    <property type="evidence" value="ECO:0007669"/>
    <property type="project" value="UniProtKB-KW"/>
</dbReference>
<evidence type="ECO:0000256" key="8">
    <source>
        <dbReference type="ARBA" id="ARBA00023242"/>
    </source>
</evidence>
<dbReference type="InterPro" id="IPR007504">
    <property type="entry name" value="H/ACA_rnp_Gar1/Naf1"/>
</dbReference>
<feature type="compositionally biased region" description="Polar residues" evidence="10">
    <location>
        <begin position="218"/>
        <end position="229"/>
    </location>
</feature>
<keyword evidence="12" id="KW-1185">Reference proteome</keyword>
<organism evidence="11 12">
    <name type="scientific">Glarea lozoyensis (strain ATCC 20868 / MF5171)</name>
    <dbReference type="NCBI Taxonomy" id="1116229"/>
    <lineage>
        <taxon>Eukaryota</taxon>
        <taxon>Fungi</taxon>
        <taxon>Dikarya</taxon>
        <taxon>Ascomycota</taxon>
        <taxon>Pezizomycotina</taxon>
        <taxon>Leotiomycetes</taxon>
        <taxon>Helotiales</taxon>
        <taxon>Helotiaceae</taxon>
        <taxon>Glarea</taxon>
    </lineage>
</organism>
<dbReference type="OrthoDB" id="21550at2759"/>
<dbReference type="InterPro" id="IPR009000">
    <property type="entry name" value="Transl_B-barrel_sf"/>
</dbReference>
<dbReference type="InterPro" id="IPR038664">
    <property type="entry name" value="Gar1/Naf1_Cbf5-bd_sf"/>
</dbReference>
<feature type="compositionally biased region" description="Polar residues" evidence="10">
    <location>
        <begin position="580"/>
        <end position="589"/>
    </location>
</feature>
<keyword evidence="7" id="KW-0694">RNA-binding</keyword>
<evidence type="ECO:0000256" key="9">
    <source>
        <dbReference type="ARBA" id="ARBA00076743"/>
    </source>
</evidence>
<feature type="compositionally biased region" description="Low complexity" evidence="10">
    <location>
        <begin position="597"/>
        <end position="619"/>
    </location>
</feature>
<dbReference type="AlphaFoldDB" id="S3D0N0"/>
<dbReference type="GO" id="GO:0005732">
    <property type="term" value="C:sno(s)RNA-containing ribonucleoprotein complex"/>
    <property type="evidence" value="ECO:0007669"/>
    <property type="project" value="InterPro"/>
</dbReference>
<feature type="region of interest" description="Disordered" evidence="10">
    <location>
        <begin position="46"/>
        <end position="66"/>
    </location>
</feature>
<keyword evidence="6" id="KW-0597">Phosphoprotein</keyword>
<dbReference type="GO" id="GO:0006364">
    <property type="term" value="P:rRNA processing"/>
    <property type="evidence" value="ECO:0007669"/>
    <property type="project" value="UniProtKB-KW"/>
</dbReference>
<feature type="compositionally biased region" description="Acidic residues" evidence="10">
    <location>
        <begin position="236"/>
        <end position="246"/>
    </location>
</feature>
<keyword evidence="5" id="KW-0698">rRNA processing</keyword>
<dbReference type="STRING" id="1116229.S3D0N0"/>
<reference evidence="11 12" key="1">
    <citation type="journal article" date="2013" name="BMC Genomics">
        <title>Genomics-driven discovery of the pneumocandin biosynthetic gene cluster in the fungus Glarea lozoyensis.</title>
        <authorList>
            <person name="Chen L."/>
            <person name="Yue Q."/>
            <person name="Zhang X."/>
            <person name="Xiang M."/>
            <person name="Wang C."/>
            <person name="Li S."/>
            <person name="Che Y."/>
            <person name="Ortiz-Lopez F.J."/>
            <person name="Bills G.F."/>
            <person name="Liu X."/>
            <person name="An Z."/>
        </authorList>
    </citation>
    <scope>NUCLEOTIDE SEQUENCE [LARGE SCALE GENOMIC DNA]</scope>
    <source>
        <strain evidence="12">ATCC 20868 / MF5171</strain>
    </source>
</reference>
<evidence type="ECO:0000256" key="5">
    <source>
        <dbReference type="ARBA" id="ARBA00022552"/>
    </source>
</evidence>
<evidence type="ECO:0000256" key="3">
    <source>
        <dbReference type="ARBA" id="ARBA00021438"/>
    </source>
</evidence>
<dbReference type="EMBL" id="KE145362">
    <property type="protein sequence ID" value="EPE31405.1"/>
    <property type="molecule type" value="Genomic_DNA"/>
</dbReference>
<dbReference type="Proteomes" id="UP000016922">
    <property type="component" value="Unassembled WGS sequence"/>
</dbReference>
<evidence type="ECO:0000313" key="11">
    <source>
        <dbReference type="EMBL" id="EPE31405.1"/>
    </source>
</evidence>
<name>S3D0N0_GLAL2</name>
<feature type="compositionally biased region" description="Polar residues" evidence="10">
    <location>
        <begin position="186"/>
        <end position="195"/>
    </location>
</feature>
<feature type="compositionally biased region" description="Acidic residues" evidence="10">
    <location>
        <begin position="254"/>
        <end position="271"/>
    </location>
</feature>
<dbReference type="InterPro" id="IPR040309">
    <property type="entry name" value="Naf1"/>
</dbReference>
<feature type="region of interest" description="Disordered" evidence="10">
    <location>
        <begin position="718"/>
        <end position="748"/>
    </location>
</feature>
<dbReference type="GeneID" id="19471748"/>
<dbReference type="FunFam" id="2.40.10.230:FF:000002">
    <property type="entry name" value="H/ACA ribonucleoprotein complex non-core subunit NAF1"/>
    <property type="match status" value="1"/>
</dbReference>
<evidence type="ECO:0000256" key="2">
    <source>
        <dbReference type="ARBA" id="ARBA00009801"/>
    </source>
</evidence>
<protein>
    <recommendedName>
        <fullName evidence="3">H/ACA ribonucleoprotein complex non-core subunit NAF1</fullName>
    </recommendedName>
    <alternativeName>
        <fullName evidence="9">Nuclear assembly factor 1</fullName>
    </alternativeName>
</protein>
<comment type="subcellular location">
    <subcellularLocation>
        <location evidence="1">Nucleus</location>
    </subcellularLocation>
</comment>
<feature type="region of interest" description="Disordered" evidence="10">
    <location>
        <begin position="446"/>
        <end position="638"/>
    </location>
</feature>
<evidence type="ECO:0000256" key="10">
    <source>
        <dbReference type="SAM" id="MobiDB-lite"/>
    </source>
</evidence>
<accession>S3D0N0</accession>
<dbReference type="eggNOG" id="KOG2236">
    <property type="taxonomic scope" value="Eukaryota"/>
</dbReference>
<evidence type="ECO:0000256" key="1">
    <source>
        <dbReference type="ARBA" id="ARBA00004123"/>
    </source>
</evidence>
<keyword evidence="4" id="KW-0690">Ribosome biogenesis</keyword>
<feature type="region of interest" description="Disordered" evidence="10">
    <location>
        <begin position="289"/>
        <end position="312"/>
    </location>
</feature>
<keyword evidence="8" id="KW-0539">Nucleus</keyword>
<dbReference type="RefSeq" id="XP_008081680.1">
    <property type="nucleotide sequence ID" value="XM_008083489.1"/>
</dbReference>
<dbReference type="PANTHER" id="PTHR31633">
    <property type="entry name" value="H/ACA RIBONUCLEOPROTEIN COMPLEX NON-CORE SUBUNIT NAF1"/>
    <property type="match status" value="1"/>
</dbReference>
<dbReference type="GO" id="GO:0001522">
    <property type="term" value="P:pseudouridine synthesis"/>
    <property type="evidence" value="ECO:0007669"/>
    <property type="project" value="InterPro"/>
</dbReference>
<feature type="compositionally biased region" description="Basic and acidic residues" evidence="10">
    <location>
        <begin position="545"/>
        <end position="575"/>
    </location>
</feature>
<dbReference type="KEGG" id="glz:GLAREA_12708"/>
<dbReference type="Gene3D" id="2.40.10.230">
    <property type="entry name" value="Probable tRNA pseudouridine synthase domain"/>
    <property type="match status" value="1"/>
</dbReference>
<comment type="similarity">
    <text evidence="2">Belongs to the NAF1 family.</text>
</comment>
<dbReference type="GO" id="GO:0005634">
    <property type="term" value="C:nucleus"/>
    <property type="evidence" value="ECO:0007669"/>
    <property type="project" value="UniProtKB-SubCell"/>
</dbReference>
<evidence type="ECO:0000256" key="7">
    <source>
        <dbReference type="ARBA" id="ARBA00022884"/>
    </source>
</evidence>
<feature type="region of interest" description="Disordered" evidence="10">
    <location>
        <begin position="157"/>
        <end position="272"/>
    </location>
</feature>
<dbReference type="PANTHER" id="PTHR31633:SF1">
    <property type="entry name" value="H_ACA RIBONUCLEOPROTEIN COMPLEX NON-CORE SUBUNIT NAF1"/>
    <property type="match status" value="1"/>
</dbReference>
<feature type="compositionally biased region" description="Polar residues" evidence="10">
    <location>
        <begin position="724"/>
        <end position="737"/>
    </location>
</feature>
<dbReference type="Pfam" id="PF04410">
    <property type="entry name" value="Gar1"/>
    <property type="match status" value="1"/>
</dbReference>
<proteinExistence type="inferred from homology"/>
<evidence type="ECO:0000256" key="6">
    <source>
        <dbReference type="ARBA" id="ARBA00022553"/>
    </source>
</evidence>